<feature type="domain" description="Mon2/Sec7/BIG1-like dimerisation and cyclophilin-binding" evidence="4">
    <location>
        <begin position="13"/>
        <end position="186"/>
    </location>
</feature>
<dbReference type="InterPro" id="IPR032629">
    <property type="entry name" value="DCB_dom"/>
</dbReference>
<dbReference type="OrthoDB" id="294853at2759"/>
<dbReference type="Proteomes" id="UP001154114">
    <property type="component" value="Chromosome 27"/>
</dbReference>
<keyword evidence="6" id="KW-1185">Reference proteome</keyword>
<dbReference type="AlphaFoldDB" id="A0A9N8Q059"/>
<evidence type="ECO:0000313" key="5">
    <source>
        <dbReference type="EMBL" id="CAD0206198.1"/>
    </source>
</evidence>
<dbReference type="SUPFAM" id="SSF48371">
    <property type="entry name" value="ARM repeat"/>
    <property type="match status" value="1"/>
</dbReference>
<evidence type="ECO:0000256" key="1">
    <source>
        <dbReference type="ARBA" id="ARBA00022448"/>
    </source>
</evidence>
<dbReference type="GO" id="GO:0015031">
    <property type="term" value="P:protein transport"/>
    <property type="evidence" value="ECO:0007669"/>
    <property type="project" value="UniProtKB-KW"/>
</dbReference>
<keyword evidence="2" id="KW-0653">Protein transport</keyword>
<feature type="domain" description="Mon2/Sec7/BIG1-like HUS" evidence="3">
    <location>
        <begin position="214"/>
        <end position="286"/>
    </location>
</feature>
<evidence type="ECO:0000313" key="6">
    <source>
        <dbReference type="Proteomes" id="UP001154114"/>
    </source>
</evidence>
<evidence type="ECO:0000259" key="3">
    <source>
        <dbReference type="Pfam" id="PF12783"/>
    </source>
</evidence>
<reference evidence="5" key="1">
    <citation type="submission" date="2021-12" db="EMBL/GenBank/DDBJ databases">
        <authorList>
            <person name="King R."/>
        </authorList>
    </citation>
    <scope>NUCLEOTIDE SEQUENCE</scope>
</reference>
<proteinExistence type="predicted"/>
<dbReference type="Pfam" id="PF12783">
    <property type="entry name" value="Sec7-like_HUS"/>
    <property type="match status" value="2"/>
</dbReference>
<dbReference type="InterPro" id="IPR016024">
    <property type="entry name" value="ARM-type_fold"/>
</dbReference>
<evidence type="ECO:0008006" key="7">
    <source>
        <dbReference type="Google" id="ProtNLM"/>
    </source>
</evidence>
<gene>
    <name evidence="5" type="ORF">CINC_LOCUS8493</name>
</gene>
<name>A0A9N8Q059_CHRIL</name>
<dbReference type="EMBL" id="LR824030">
    <property type="protein sequence ID" value="CAD0206198.1"/>
    <property type="molecule type" value="Genomic_DNA"/>
</dbReference>
<dbReference type="InterPro" id="IPR032691">
    <property type="entry name" value="Mon2/Sec7/BIG1-like_HUS"/>
</dbReference>
<evidence type="ECO:0000256" key="2">
    <source>
        <dbReference type="ARBA" id="ARBA00022927"/>
    </source>
</evidence>
<protein>
    <recommendedName>
        <fullName evidence="7">MON2 protein</fullName>
    </recommendedName>
</protein>
<sequence>MAFVSAVTGDDSTKKFMEVLQSDFKTLSLETKKKYPQIREACDEAIEKLSLASNNPQASLYGVVNQILYPLVQGCESKDLKIIKFCLGTIQRLIAQQGIDAKGARHVVDCLFNLGQAGVLELKLLQTAALLMTTSDLVHGDTLARTMVMCMRMVSPSESRDVSTSHAAAATVRQLVALVFERALAEADGTLKVNPADIRPQTNNKAPKDLKPCAVDAYLILQDIIQLVNGDSAHWLVGISDVPKTFGLELLDTVLTDFSPVFFKIAEFRFLLKEHVCALIIRLFSPNVKYRAAFTSLHIPGAGAGLATSAGSAAPERPHFPVTMRLLRLVSVIVHKYHAVLVVTECEIFLSLTIKFLDPDKPMWQRALALEVLHKMTIQPNLLKAFCECYDMKPHATNIFQDIVNALGAMCELVRAST</sequence>
<dbReference type="Pfam" id="PF16213">
    <property type="entry name" value="DCB"/>
    <property type="match status" value="1"/>
</dbReference>
<organism evidence="5 6">
    <name type="scientific">Chrysodeixis includens</name>
    <name type="common">Soybean looper</name>
    <name type="synonym">Pseudoplusia includens</name>
    <dbReference type="NCBI Taxonomy" id="689277"/>
    <lineage>
        <taxon>Eukaryota</taxon>
        <taxon>Metazoa</taxon>
        <taxon>Ecdysozoa</taxon>
        <taxon>Arthropoda</taxon>
        <taxon>Hexapoda</taxon>
        <taxon>Insecta</taxon>
        <taxon>Pterygota</taxon>
        <taxon>Neoptera</taxon>
        <taxon>Endopterygota</taxon>
        <taxon>Lepidoptera</taxon>
        <taxon>Glossata</taxon>
        <taxon>Ditrysia</taxon>
        <taxon>Noctuoidea</taxon>
        <taxon>Noctuidae</taxon>
        <taxon>Plusiinae</taxon>
        <taxon>Chrysodeixis</taxon>
    </lineage>
</organism>
<accession>A0A9N8Q059</accession>
<feature type="domain" description="Mon2/Sec7/BIG1-like HUS" evidence="3">
    <location>
        <begin position="316"/>
        <end position="399"/>
    </location>
</feature>
<evidence type="ECO:0000259" key="4">
    <source>
        <dbReference type="Pfam" id="PF16213"/>
    </source>
</evidence>
<keyword evidence="1" id="KW-0813">Transport</keyword>